<keyword evidence="9" id="KW-1185">Reference proteome</keyword>
<accession>A0A4Q1BVX5</accession>
<feature type="transmembrane region" description="Helical" evidence="7">
    <location>
        <begin position="211"/>
        <end position="232"/>
    </location>
</feature>
<comment type="caution">
    <text evidence="8">The sequence shown here is derived from an EMBL/GenBank/DDBJ whole genome shotgun (WGS) entry which is preliminary data.</text>
</comment>
<dbReference type="OrthoDB" id="242866at2759"/>
<evidence type="ECO:0008006" key="10">
    <source>
        <dbReference type="Google" id="ProtNLM"/>
    </source>
</evidence>
<dbReference type="GO" id="GO:0015031">
    <property type="term" value="P:protein transport"/>
    <property type="evidence" value="ECO:0007669"/>
    <property type="project" value="InterPro"/>
</dbReference>
<keyword evidence="5" id="KW-0175">Coiled coil</keyword>
<organism evidence="8 9">
    <name type="scientific">Tremella mesenterica</name>
    <name type="common">Jelly fungus</name>
    <dbReference type="NCBI Taxonomy" id="5217"/>
    <lineage>
        <taxon>Eukaryota</taxon>
        <taxon>Fungi</taxon>
        <taxon>Dikarya</taxon>
        <taxon>Basidiomycota</taxon>
        <taxon>Agaricomycotina</taxon>
        <taxon>Tremellomycetes</taxon>
        <taxon>Tremellales</taxon>
        <taxon>Tremellaceae</taxon>
        <taxon>Tremella</taxon>
    </lineage>
</organism>
<evidence type="ECO:0000313" key="8">
    <source>
        <dbReference type="EMBL" id="RXK42304.1"/>
    </source>
</evidence>
<feature type="compositionally biased region" description="Polar residues" evidence="6">
    <location>
        <begin position="33"/>
        <end position="65"/>
    </location>
</feature>
<name>A0A4Q1BVX5_TREME</name>
<evidence type="ECO:0000256" key="1">
    <source>
        <dbReference type="ARBA" id="ARBA00004141"/>
    </source>
</evidence>
<feature type="coiled-coil region" evidence="5">
    <location>
        <begin position="80"/>
        <end position="107"/>
    </location>
</feature>
<dbReference type="VEuPathDB" id="FungiDB:TREMEDRAFT_74264"/>
<dbReference type="GO" id="GO:0055038">
    <property type="term" value="C:recycling endosome membrane"/>
    <property type="evidence" value="ECO:0007669"/>
    <property type="project" value="TreeGrafter"/>
</dbReference>
<dbReference type="EMBL" id="SDIL01000002">
    <property type="protein sequence ID" value="RXK42304.1"/>
    <property type="molecule type" value="Genomic_DNA"/>
</dbReference>
<dbReference type="Pfam" id="PF04144">
    <property type="entry name" value="SCAMP"/>
    <property type="match status" value="1"/>
</dbReference>
<evidence type="ECO:0000256" key="2">
    <source>
        <dbReference type="ARBA" id="ARBA00022692"/>
    </source>
</evidence>
<evidence type="ECO:0000256" key="6">
    <source>
        <dbReference type="SAM" id="MobiDB-lite"/>
    </source>
</evidence>
<dbReference type="Proteomes" id="UP000289152">
    <property type="component" value="Unassembled WGS sequence"/>
</dbReference>
<keyword evidence="4 7" id="KW-0472">Membrane</keyword>
<dbReference type="PANTHER" id="PTHR10687:SF90">
    <property type="entry name" value="SECRETORY CARRIER MEMBRANE PROTEIN"/>
    <property type="match status" value="1"/>
</dbReference>
<evidence type="ECO:0000256" key="4">
    <source>
        <dbReference type="ARBA" id="ARBA00023136"/>
    </source>
</evidence>
<sequence length="314" mass="33991">MPSQSENPFDPPQPLDSNPFESTADLHSENPFIHSNDSAFSLDSQDTARGLGQSSKPTAAPTTSGVGYGLPSFGLGQKTAEQRKADLDAYEAQLREREAAIGQREREVGVYRNNWPPFFPFLHHDITTMPTEHQTVGKLLYAQWLELIVTLVINLVGCILLLISGSLEGGADVGAAGGYLPVIGVLSFILWYRPIYLGFLKVEGKAMAFFFYIYFVFQGFNLLYALYMLIGIPSTGSAGLINTIAMFAGGHIVAGVFGVLSSVGWGLQVVGGGVLYKRVWDYKNGNGEINFSAASDTFKGATLTALLFQGRLGK</sequence>
<evidence type="ECO:0000256" key="7">
    <source>
        <dbReference type="SAM" id="Phobius"/>
    </source>
</evidence>
<evidence type="ECO:0000256" key="3">
    <source>
        <dbReference type="ARBA" id="ARBA00022989"/>
    </source>
</evidence>
<comment type="subcellular location">
    <subcellularLocation>
        <location evidence="1">Membrane</location>
        <topology evidence="1">Multi-pass membrane protein</topology>
    </subcellularLocation>
</comment>
<feature type="transmembrane region" description="Helical" evidence="7">
    <location>
        <begin position="252"/>
        <end position="276"/>
    </location>
</feature>
<dbReference type="OMA" id="NMVACIF"/>
<feature type="transmembrane region" description="Helical" evidence="7">
    <location>
        <begin position="179"/>
        <end position="199"/>
    </location>
</feature>
<dbReference type="AlphaFoldDB" id="A0A4Q1BVX5"/>
<protein>
    <recommendedName>
        <fullName evidence="10">Scamp family protein</fullName>
    </recommendedName>
</protein>
<reference evidence="8 9" key="1">
    <citation type="submission" date="2016-06" db="EMBL/GenBank/DDBJ databases">
        <title>Evolution of pathogenesis and genome organization in the Tremellales.</title>
        <authorList>
            <person name="Cuomo C."/>
            <person name="Litvintseva A."/>
            <person name="Heitman J."/>
            <person name="Chen Y."/>
            <person name="Sun S."/>
            <person name="Springer D."/>
            <person name="Dromer F."/>
            <person name="Young S."/>
            <person name="Zeng Q."/>
            <person name="Chapman S."/>
            <person name="Gujja S."/>
            <person name="Saif S."/>
            <person name="Birren B."/>
        </authorList>
    </citation>
    <scope>NUCLEOTIDE SEQUENCE [LARGE SCALE GENOMIC DNA]</scope>
    <source>
        <strain evidence="8 9">ATCC 28783</strain>
    </source>
</reference>
<dbReference type="GO" id="GO:0032588">
    <property type="term" value="C:trans-Golgi network membrane"/>
    <property type="evidence" value="ECO:0007669"/>
    <property type="project" value="TreeGrafter"/>
</dbReference>
<dbReference type="InParanoid" id="A0A4Q1BVX5"/>
<feature type="region of interest" description="Disordered" evidence="6">
    <location>
        <begin position="1"/>
        <end position="65"/>
    </location>
</feature>
<keyword evidence="2 7" id="KW-0812">Transmembrane</keyword>
<feature type="transmembrane region" description="Helical" evidence="7">
    <location>
        <begin position="144"/>
        <end position="167"/>
    </location>
</feature>
<proteinExistence type="predicted"/>
<keyword evidence="3 7" id="KW-1133">Transmembrane helix</keyword>
<evidence type="ECO:0000256" key="5">
    <source>
        <dbReference type="SAM" id="Coils"/>
    </source>
</evidence>
<evidence type="ECO:0000313" key="9">
    <source>
        <dbReference type="Proteomes" id="UP000289152"/>
    </source>
</evidence>
<gene>
    <name evidence="8" type="ORF">M231_00294</name>
</gene>
<dbReference type="InterPro" id="IPR007273">
    <property type="entry name" value="SCAMP"/>
</dbReference>
<dbReference type="PANTHER" id="PTHR10687">
    <property type="entry name" value="SECRETORY CARRIER-ASSOCIATED MEMBRANE PROTEIN SCAMP"/>
    <property type="match status" value="1"/>
</dbReference>